<name>A0ABN2U4B0_9MICO</name>
<gene>
    <name evidence="1" type="ORF">GCM10009740_17350</name>
</gene>
<evidence type="ECO:0000313" key="2">
    <source>
        <dbReference type="Proteomes" id="UP001501285"/>
    </source>
</evidence>
<proteinExistence type="predicted"/>
<sequence>MQTNPAFLTAVKAKVSASAKGKNHFAHLFAGGIYPRDWKVVYAVAAEWRGTGLEQLPFFSKVNLREAFNNLTSRGFTVEFARVHAGRAVSKTK</sequence>
<protein>
    <submittedName>
        <fullName evidence="1">Uncharacterized protein</fullName>
    </submittedName>
</protein>
<accession>A0ABN2U4B0</accession>
<evidence type="ECO:0000313" key="1">
    <source>
        <dbReference type="EMBL" id="GAA2028326.1"/>
    </source>
</evidence>
<dbReference type="InterPro" id="IPR026487">
    <property type="entry name" value="CHP04141"/>
</dbReference>
<dbReference type="NCBIfam" id="TIGR04141">
    <property type="entry name" value="TIGR04141 family sporadically distributed protein"/>
    <property type="match status" value="1"/>
</dbReference>
<reference evidence="1 2" key="1">
    <citation type="journal article" date="2019" name="Int. J. Syst. Evol. Microbiol.">
        <title>The Global Catalogue of Microorganisms (GCM) 10K type strain sequencing project: providing services to taxonomists for standard genome sequencing and annotation.</title>
        <authorList>
            <consortium name="The Broad Institute Genomics Platform"/>
            <consortium name="The Broad Institute Genome Sequencing Center for Infectious Disease"/>
            <person name="Wu L."/>
            <person name="Ma J."/>
        </authorList>
    </citation>
    <scope>NUCLEOTIDE SEQUENCE [LARGE SCALE GENOMIC DNA]</scope>
    <source>
        <strain evidence="1 2">JCM 14283</strain>
    </source>
</reference>
<dbReference type="Proteomes" id="UP001501285">
    <property type="component" value="Unassembled WGS sequence"/>
</dbReference>
<dbReference type="EMBL" id="BAAANB010000014">
    <property type="protein sequence ID" value="GAA2028326.1"/>
    <property type="molecule type" value="Genomic_DNA"/>
</dbReference>
<dbReference type="Pfam" id="PF19614">
    <property type="entry name" value="DUF6119"/>
    <property type="match status" value="1"/>
</dbReference>
<organism evidence="1 2">
    <name type="scientific">Terrabacter terrae</name>
    <dbReference type="NCBI Taxonomy" id="318434"/>
    <lineage>
        <taxon>Bacteria</taxon>
        <taxon>Bacillati</taxon>
        <taxon>Actinomycetota</taxon>
        <taxon>Actinomycetes</taxon>
        <taxon>Micrococcales</taxon>
        <taxon>Intrasporangiaceae</taxon>
        <taxon>Terrabacter</taxon>
    </lineage>
</organism>
<keyword evidence="2" id="KW-1185">Reference proteome</keyword>
<comment type="caution">
    <text evidence="1">The sequence shown here is derived from an EMBL/GenBank/DDBJ whole genome shotgun (WGS) entry which is preliminary data.</text>
</comment>